<dbReference type="AlphaFoldDB" id="A0A5B6U7Z1"/>
<reference evidence="2" key="1">
    <citation type="journal article" date="2019" name="Plant Biotechnol. J.">
        <title>Genome sequencing of the Australian wild diploid species Gossypium australe highlights disease resistance and delayed gland morphogenesis.</title>
        <authorList>
            <person name="Cai Y."/>
            <person name="Cai X."/>
            <person name="Wang Q."/>
            <person name="Wang P."/>
            <person name="Zhang Y."/>
            <person name="Cai C."/>
            <person name="Xu Y."/>
            <person name="Wang K."/>
            <person name="Zhou Z."/>
            <person name="Wang C."/>
            <person name="Geng S."/>
            <person name="Li B."/>
            <person name="Dong Q."/>
            <person name="Hou Y."/>
            <person name="Wang H."/>
            <person name="Ai P."/>
            <person name="Liu Z."/>
            <person name="Yi F."/>
            <person name="Sun M."/>
            <person name="An G."/>
            <person name="Cheng J."/>
            <person name="Zhang Y."/>
            <person name="Shi Q."/>
            <person name="Xie Y."/>
            <person name="Shi X."/>
            <person name="Chang Y."/>
            <person name="Huang F."/>
            <person name="Chen Y."/>
            <person name="Hong S."/>
            <person name="Mi L."/>
            <person name="Sun Q."/>
            <person name="Zhang L."/>
            <person name="Zhou B."/>
            <person name="Peng R."/>
            <person name="Zhang X."/>
            <person name="Liu F."/>
        </authorList>
    </citation>
    <scope>NUCLEOTIDE SEQUENCE [LARGE SCALE GENOMIC DNA]</scope>
    <source>
        <strain evidence="2">cv. PA1801</strain>
    </source>
</reference>
<proteinExistence type="predicted"/>
<comment type="caution">
    <text evidence="1">The sequence shown here is derived from an EMBL/GenBank/DDBJ whole genome shotgun (WGS) entry which is preliminary data.</text>
</comment>
<protein>
    <submittedName>
        <fullName evidence="1">Uncharacterized protein</fullName>
    </submittedName>
</protein>
<gene>
    <name evidence="1" type="ORF">EPI10_010153</name>
</gene>
<keyword evidence="2" id="KW-1185">Reference proteome</keyword>
<accession>A0A5B6U7Z1</accession>
<evidence type="ECO:0000313" key="2">
    <source>
        <dbReference type="Proteomes" id="UP000325315"/>
    </source>
</evidence>
<organism evidence="1 2">
    <name type="scientific">Gossypium australe</name>
    <dbReference type="NCBI Taxonomy" id="47621"/>
    <lineage>
        <taxon>Eukaryota</taxon>
        <taxon>Viridiplantae</taxon>
        <taxon>Streptophyta</taxon>
        <taxon>Embryophyta</taxon>
        <taxon>Tracheophyta</taxon>
        <taxon>Spermatophyta</taxon>
        <taxon>Magnoliopsida</taxon>
        <taxon>eudicotyledons</taxon>
        <taxon>Gunneridae</taxon>
        <taxon>Pentapetalae</taxon>
        <taxon>rosids</taxon>
        <taxon>malvids</taxon>
        <taxon>Malvales</taxon>
        <taxon>Malvaceae</taxon>
        <taxon>Malvoideae</taxon>
        <taxon>Gossypium</taxon>
    </lineage>
</organism>
<sequence>MPFTEMSLKVFRRLISLWLNSSLPHLRLSNLVHAPFQTASVILQSEELHQTASPSMITESLFISMAIWVALRQAIASAAKAEATPSCRSVLEMRTRPLLSLTTTPDADCLHATVSCRIPCSCHVKRASYCKFSCRFAILNKNIIVRFHRQGDLEDQDLTIYNH</sequence>
<dbReference type="EMBL" id="SMMG02000013">
    <property type="protein sequence ID" value="KAA3454201.1"/>
    <property type="molecule type" value="Genomic_DNA"/>
</dbReference>
<dbReference type="Proteomes" id="UP000325315">
    <property type="component" value="Unassembled WGS sequence"/>
</dbReference>
<evidence type="ECO:0000313" key="1">
    <source>
        <dbReference type="EMBL" id="KAA3454201.1"/>
    </source>
</evidence>
<name>A0A5B6U7Z1_9ROSI</name>